<dbReference type="CDD" id="cd06661">
    <property type="entry name" value="GGCT_like"/>
    <property type="match status" value="1"/>
</dbReference>
<dbReference type="Proteomes" id="UP000234530">
    <property type="component" value="Chromosome"/>
</dbReference>
<dbReference type="OrthoDB" id="9795692at2"/>
<evidence type="ECO:0000313" key="3">
    <source>
        <dbReference type="EMBL" id="AUH63635.1"/>
    </source>
</evidence>
<dbReference type="SUPFAM" id="SSF110857">
    <property type="entry name" value="Gamma-glutamyl cyclotransferase-like"/>
    <property type="match status" value="1"/>
</dbReference>
<name>A0A2H5EWF3_9RHOB</name>
<keyword evidence="4" id="KW-1185">Reference proteome</keyword>
<evidence type="ECO:0000313" key="4">
    <source>
        <dbReference type="Proteomes" id="UP000234530"/>
    </source>
</evidence>
<dbReference type="InterPro" id="IPR013024">
    <property type="entry name" value="GGCT-like"/>
</dbReference>
<dbReference type="PANTHER" id="PTHR12192">
    <property type="entry name" value="CATION TRANSPORT PROTEIN CHAC-RELATED"/>
    <property type="match status" value="1"/>
</dbReference>
<dbReference type="Pfam" id="PF04752">
    <property type="entry name" value="ChaC"/>
    <property type="match status" value="1"/>
</dbReference>
<dbReference type="GO" id="GO:0061928">
    <property type="term" value="F:glutathione specific gamma-glutamylcyclotransferase activity"/>
    <property type="evidence" value="ECO:0007669"/>
    <property type="project" value="UniProtKB-EC"/>
</dbReference>
<dbReference type="Gene3D" id="3.10.490.10">
    <property type="entry name" value="Gamma-glutamyl cyclotransferase-like"/>
    <property type="match status" value="1"/>
</dbReference>
<keyword evidence="3" id="KW-0808">Transferase</keyword>
<evidence type="ECO:0000256" key="2">
    <source>
        <dbReference type="ARBA" id="ARBA00023239"/>
    </source>
</evidence>
<dbReference type="GO" id="GO:0005737">
    <property type="term" value="C:cytoplasm"/>
    <property type="evidence" value="ECO:0007669"/>
    <property type="project" value="TreeGrafter"/>
</dbReference>
<keyword evidence="2" id="KW-0456">Lyase</keyword>
<dbReference type="GO" id="GO:0016740">
    <property type="term" value="F:transferase activity"/>
    <property type="evidence" value="ECO:0007669"/>
    <property type="project" value="UniProtKB-KW"/>
</dbReference>
<proteinExistence type="predicted"/>
<dbReference type="InterPro" id="IPR036568">
    <property type="entry name" value="GGCT-like_sf"/>
</dbReference>
<dbReference type="EC" id="4.3.2.7" evidence="1"/>
<dbReference type="PANTHER" id="PTHR12192:SF2">
    <property type="entry name" value="GLUTATHIONE-SPECIFIC GAMMA-GLUTAMYLCYCLOTRANSFERASE 2"/>
    <property type="match status" value="1"/>
</dbReference>
<gene>
    <name evidence="3" type="ORF">CX676_05210</name>
</gene>
<sequence length="192" mass="21397">MSSLHWIFGYGSLMWDPGFRVVESVTARLEGFARSFCLRSTRYRGTKEAPGLVLGLDEDPAAYCTGIALRFADQDRDEVLAYLREREMVTYAYREAILPVTLSDGRKVEALTYVMQRDHAQYAGNLSPCEQARIISDAQGLRGPNADYLFNTTRHLAQIGLSCAELDKLSEDVRRLIAERGKGHGEGDGKTG</sequence>
<reference evidence="3 4" key="1">
    <citation type="journal article" date="2013" name="Antonie Van Leeuwenhoek">
        <title>Paracoccus zhejiangensis sp. nov., isolated from activated sludge in wastewater-treatment system.</title>
        <authorList>
            <person name="Wu Z.G."/>
            <person name="Zhang D.F."/>
            <person name="Liu Y.L."/>
            <person name="Wang F."/>
            <person name="Jiang X."/>
            <person name="Li C."/>
            <person name="Li S.P."/>
            <person name="Hong Q."/>
            <person name="Li W.J."/>
        </authorList>
    </citation>
    <scope>NUCLEOTIDE SEQUENCE [LARGE SCALE GENOMIC DNA]</scope>
    <source>
        <strain evidence="3 4">J6</strain>
    </source>
</reference>
<protein>
    <recommendedName>
        <fullName evidence="1">glutathione-specific gamma-glutamylcyclotransferase</fullName>
        <ecNumber evidence="1">4.3.2.7</ecNumber>
    </recommendedName>
</protein>
<evidence type="ECO:0000256" key="1">
    <source>
        <dbReference type="ARBA" id="ARBA00012344"/>
    </source>
</evidence>
<dbReference type="InterPro" id="IPR006840">
    <property type="entry name" value="ChaC"/>
</dbReference>
<dbReference type="EMBL" id="CP025430">
    <property type="protein sequence ID" value="AUH63635.1"/>
    <property type="molecule type" value="Genomic_DNA"/>
</dbReference>
<accession>A0A2H5EWF3</accession>
<organism evidence="3 4">
    <name type="scientific">Paracoccus zhejiangensis</name>
    <dbReference type="NCBI Taxonomy" id="1077935"/>
    <lineage>
        <taxon>Bacteria</taxon>
        <taxon>Pseudomonadati</taxon>
        <taxon>Pseudomonadota</taxon>
        <taxon>Alphaproteobacteria</taxon>
        <taxon>Rhodobacterales</taxon>
        <taxon>Paracoccaceae</taxon>
        <taxon>Paracoccus</taxon>
    </lineage>
</organism>
<dbReference type="AlphaFoldDB" id="A0A2H5EWF3"/>
<dbReference type="RefSeq" id="WP_101751677.1">
    <property type="nucleotide sequence ID" value="NZ_CP025430.1"/>
</dbReference>
<dbReference type="KEGG" id="pzh:CX676_05210"/>
<dbReference type="GO" id="GO:0006751">
    <property type="term" value="P:glutathione catabolic process"/>
    <property type="evidence" value="ECO:0007669"/>
    <property type="project" value="InterPro"/>
</dbReference>